<accession>A0A9W5B7S7</accession>
<dbReference type="CDD" id="cd07996">
    <property type="entry name" value="WGR_MMR_like"/>
    <property type="match status" value="1"/>
</dbReference>
<dbReference type="Gene3D" id="2.20.140.10">
    <property type="entry name" value="WGR domain"/>
    <property type="match status" value="1"/>
</dbReference>
<dbReference type="InterPro" id="IPR036930">
    <property type="entry name" value="WGR_dom_sf"/>
</dbReference>
<comment type="caution">
    <text evidence="2">The sequence shown here is derived from an EMBL/GenBank/DDBJ whole genome shotgun (WGS) entry which is preliminary data.</text>
</comment>
<dbReference type="AlphaFoldDB" id="A0A9W5B7S7"/>
<evidence type="ECO:0000313" key="3">
    <source>
        <dbReference type="Proteomes" id="UP000191933"/>
    </source>
</evidence>
<reference evidence="2 3" key="1">
    <citation type="submission" date="2016-01" db="EMBL/GenBank/DDBJ databases">
        <authorList>
            <person name="Regsiter A."/>
            <person name="william w."/>
        </authorList>
    </citation>
    <scope>NUCLEOTIDE SEQUENCE [LARGE SCALE GENOMIC DNA]</scope>
    <source>
        <strain evidence="2 3">CFBP 5494</strain>
    </source>
</reference>
<dbReference type="PROSITE" id="PS51977">
    <property type="entry name" value="WGR"/>
    <property type="match status" value="1"/>
</dbReference>
<dbReference type="EMBL" id="FBVY01000044">
    <property type="protein sequence ID" value="CUX02893.1"/>
    <property type="molecule type" value="Genomic_DNA"/>
</dbReference>
<dbReference type="Proteomes" id="UP000191933">
    <property type="component" value="Unassembled WGS sequence"/>
</dbReference>
<keyword evidence="3" id="KW-1185">Reference proteome</keyword>
<protein>
    <recommendedName>
        <fullName evidence="1">WGR domain-containing protein</fullName>
    </recommendedName>
</protein>
<dbReference type="SMART" id="SM00773">
    <property type="entry name" value="WGR"/>
    <property type="match status" value="1"/>
</dbReference>
<evidence type="ECO:0000259" key="1">
    <source>
        <dbReference type="PROSITE" id="PS51977"/>
    </source>
</evidence>
<dbReference type="Pfam" id="PF05406">
    <property type="entry name" value="WGR"/>
    <property type="match status" value="1"/>
</dbReference>
<dbReference type="InterPro" id="IPR049809">
    <property type="entry name" value="YehF/YfeS-like_WGR"/>
</dbReference>
<gene>
    <name evidence="2" type="ORF">AGR2A_pa60172</name>
</gene>
<feature type="domain" description="WGR" evidence="1">
    <location>
        <begin position="17"/>
        <end position="101"/>
    </location>
</feature>
<evidence type="ECO:0000313" key="2">
    <source>
        <dbReference type="EMBL" id="CUX02893.1"/>
    </source>
</evidence>
<dbReference type="SUPFAM" id="SSF142921">
    <property type="entry name" value="WGR domain-like"/>
    <property type="match status" value="1"/>
</dbReference>
<name>A0A9W5B7S7_9HYPH</name>
<dbReference type="InterPro" id="IPR008893">
    <property type="entry name" value="WGR_domain"/>
</dbReference>
<sequence>MDQIESIADHARMGTHHYQLYCQRIDASRNMARYYTLAIRPTLFGEIAVVRSWGRIGKAGGEMTEVFSNEKDAISRFLELLLKKRKRGYQPATICGNPGKTVSLGASPHHNVMID</sequence>
<organism evidence="2 3">
    <name type="scientific">Agrobacterium genomosp. 2 str. CFBP 5494</name>
    <dbReference type="NCBI Taxonomy" id="1183436"/>
    <lineage>
        <taxon>Bacteria</taxon>
        <taxon>Pseudomonadati</taxon>
        <taxon>Pseudomonadota</taxon>
        <taxon>Alphaproteobacteria</taxon>
        <taxon>Hyphomicrobiales</taxon>
        <taxon>Rhizobiaceae</taxon>
        <taxon>Rhizobium/Agrobacterium group</taxon>
        <taxon>Agrobacterium</taxon>
        <taxon>Agrobacterium tumefaciens complex</taxon>
    </lineage>
</organism>
<proteinExistence type="predicted"/>